<organism evidence="2 3">
    <name type="scientific">Bradyrhizobium daqingense</name>
    <dbReference type="NCBI Taxonomy" id="993502"/>
    <lineage>
        <taxon>Bacteria</taxon>
        <taxon>Pseudomonadati</taxon>
        <taxon>Pseudomonadota</taxon>
        <taxon>Alphaproteobacteria</taxon>
        <taxon>Hyphomicrobiales</taxon>
        <taxon>Nitrobacteraceae</taxon>
        <taxon>Bradyrhizobium</taxon>
    </lineage>
</organism>
<evidence type="ECO:0000313" key="2">
    <source>
        <dbReference type="EMBL" id="TWI05333.1"/>
    </source>
</evidence>
<keyword evidence="3" id="KW-1185">Reference proteome</keyword>
<dbReference type="EMBL" id="VLKL01000008">
    <property type="protein sequence ID" value="TWI05333.1"/>
    <property type="molecule type" value="Genomic_DNA"/>
</dbReference>
<gene>
    <name evidence="2" type="ORF">IQ17_03503</name>
</gene>
<protein>
    <submittedName>
        <fullName evidence="2">Uncharacterized protein</fullName>
    </submittedName>
</protein>
<reference evidence="2 3" key="1">
    <citation type="journal article" date="2015" name="Stand. Genomic Sci.">
        <title>Genomic Encyclopedia of Bacterial and Archaeal Type Strains, Phase III: the genomes of soil and plant-associated and newly described type strains.</title>
        <authorList>
            <person name="Whitman W.B."/>
            <person name="Woyke T."/>
            <person name="Klenk H.P."/>
            <person name="Zhou Y."/>
            <person name="Lilburn T.G."/>
            <person name="Beck B.J."/>
            <person name="De Vos P."/>
            <person name="Vandamme P."/>
            <person name="Eisen J.A."/>
            <person name="Garrity G."/>
            <person name="Hugenholtz P."/>
            <person name="Kyrpides N.C."/>
        </authorList>
    </citation>
    <scope>NUCLEOTIDE SEQUENCE [LARGE SCALE GENOMIC DNA]</scope>
    <source>
        <strain evidence="2 3">CGMCC 1.10947</strain>
    </source>
</reference>
<sequence>MRPVLVLLLLMSTCASAAAAPRHHVRPRDHVMVHPDARVAVPPGWYKFPGYPPIPPSENRNLDPSNFGGG</sequence>
<feature type="signal peptide" evidence="1">
    <location>
        <begin position="1"/>
        <end position="19"/>
    </location>
</feature>
<dbReference type="AlphaFoldDB" id="A0A562LCF4"/>
<feature type="chain" id="PRO_5022209417" evidence="1">
    <location>
        <begin position="20"/>
        <end position="70"/>
    </location>
</feature>
<dbReference type="Proteomes" id="UP000317176">
    <property type="component" value="Unassembled WGS sequence"/>
</dbReference>
<name>A0A562LCF4_9BRAD</name>
<accession>A0A562LCF4</accession>
<comment type="caution">
    <text evidence="2">The sequence shown here is derived from an EMBL/GenBank/DDBJ whole genome shotgun (WGS) entry which is preliminary data.</text>
</comment>
<evidence type="ECO:0000256" key="1">
    <source>
        <dbReference type="SAM" id="SignalP"/>
    </source>
</evidence>
<dbReference type="OrthoDB" id="8242615at2"/>
<keyword evidence="1" id="KW-0732">Signal</keyword>
<evidence type="ECO:0000313" key="3">
    <source>
        <dbReference type="Proteomes" id="UP000317176"/>
    </source>
</evidence>
<proteinExistence type="predicted"/>